<gene>
    <name evidence="1" type="ORF">SAMN05216323_104021</name>
</gene>
<evidence type="ECO:0000313" key="2">
    <source>
        <dbReference type="Proteomes" id="UP000199452"/>
    </source>
</evidence>
<dbReference type="STRING" id="1640674.SAMN05216323_104021"/>
<proteinExistence type="predicted"/>
<accession>A0A1G6N3B6</accession>
<dbReference type="Proteomes" id="UP000199452">
    <property type="component" value="Unassembled WGS sequence"/>
</dbReference>
<protein>
    <submittedName>
        <fullName evidence="1">Uncharacterized protein</fullName>
    </submittedName>
</protein>
<keyword evidence="2" id="KW-1185">Reference proteome</keyword>
<dbReference type="AlphaFoldDB" id="A0A1G6N3B6"/>
<reference evidence="1 2" key="1">
    <citation type="submission" date="2016-09" db="EMBL/GenBank/DDBJ databases">
        <authorList>
            <person name="Capua I."/>
            <person name="De Benedictis P."/>
            <person name="Joannis T."/>
            <person name="Lombin L.H."/>
            <person name="Cattoli G."/>
        </authorList>
    </citation>
    <scope>NUCLEOTIDE SEQUENCE [LARGE SCALE GENOMIC DNA]</scope>
    <source>
        <strain evidence="1 2">A7P-90m</strain>
    </source>
</reference>
<evidence type="ECO:0000313" key="1">
    <source>
        <dbReference type="EMBL" id="SDC62332.1"/>
    </source>
</evidence>
<dbReference type="EMBL" id="FMYP01000040">
    <property type="protein sequence ID" value="SDC62332.1"/>
    <property type="molecule type" value="Genomic_DNA"/>
</dbReference>
<name>A0A1G6N3B6_9BACT</name>
<sequence>MDSYKVFMNFDHHLMDESELDNYIKDWIRLLSMQGYFASQIIQIIFDGPHFRSSFLNEDIYRRIRTSFEQRLTNDPNR</sequence>
<organism evidence="1 2">
    <name type="scientific">Williamwhitmania taraxaci</name>
    <dbReference type="NCBI Taxonomy" id="1640674"/>
    <lineage>
        <taxon>Bacteria</taxon>
        <taxon>Pseudomonadati</taxon>
        <taxon>Bacteroidota</taxon>
        <taxon>Bacteroidia</taxon>
        <taxon>Bacteroidales</taxon>
        <taxon>Williamwhitmaniaceae</taxon>
        <taxon>Williamwhitmania</taxon>
    </lineage>
</organism>